<feature type="domain" description="Major facilitator superfamily (MFS) profile" evidence="6">
    <location>
        <begin position="1"/>
        <end position="85"/>
    </location>
</feature>
<comment type="subcellular location">
    <subcellularLocation>
        <location evidence="1">Cell membrane</location>
        <topology evidence="1">Multi-pass membrane protein</topology>
    </subcellularLocation>
</comment>
<evidence type="ECO:0000256" key="5">
    <source>
        <dbReference type="SAM" id="Phobius"/>
    </source>
</evidence>
<dbReference type="AlphaFoldDB" id="A0A561EN19"/>
<evidence type="ECO:0000256" key="3">
    <source>
        <dbReference type="ARBA" id="ARBA00022989"/>
    </source>
</evidence>
<dbReference type="SUPFAM" id="SSF103473">
    <property type="entry name" value="MFS general substrate transporter"/>
    <property type="match status" value="1"/>
</dbReference>
<dbReference type="PROSITE" id="PS50850">
    <property type="entry name" value="MFS"/>
    <property type="match status" value="1"/>
</dbReference>
<keyword evidence="8" id="KW-1185">Reference proteome</keyword>
<feature type="transmembrane region" description="Helical" evidence="5">
    <location>
        <begin position="24"/>
        <end position="44"/>
    </location>
</feature>
<accession>A0A561EN19</accession>
<reference evidence="7 8" key="1">
    <citation type="submission" date="2019-06" db="EMBL/GenBank/DDBJ databases">
        <title>Sequencing the genomes of 1000 actinobacteria strains.</title>
        <authorList>
            <person name="Klenk H.-P."/>
        </authorList>
    </citation>
    <scope>NUCLEOTIDE SEQUENCE [LARGE SCALE GENOMIC DNA]</scope>
    <source>
        <strain evidence="7 8">DSM 41649</strain>
    </source>
</reference>
<dbReference type="Proteomes" id="UP000318416">
    <property type="component" value="Unassembled WGS sequence"/>
</dbReference>
<evidence type="ECO:0000313" key="8">
    <source>
        <dbReference type="Proteomes" id="UP000318416"/>
    </source>
</evidence>
<evidence type="ECO:0000256" key="4">
    <source>
        <dbReference type="ARBA" id="ARBA00023136"/>
    </source>
</evidence>
<organism evidence="7 8">
    <name type="scientific">Kitasatospora atroaurantiaca</name>
    <dbReference type="NCBI Taxonomy" id="285545"/>
    <lineage>
        <taxon>Bacteria</taxon>
        <taxon>Bacillati</taxon>
        <taxon>Actinomycetota</taxon>
        <taxon>Actinomycetes</taxon>
        <taxon>Kitasatosporales</taxon>
        <taxon>Streptomycetaceae</taxon>
        <taxon>Kitasatospora</taxon>
    </lineage>
</organism>
<proteinExistence type="predicted"/>
<keyword evidence="4 5" id="KW-0472">Membrane</keyword>
<evidence type="ECO:0000259" key="6">
    <source>
        <dbReference type="PROSITE" id="PS50850"/>
    </source>
</evidence>
<dbReference type="EMBL" id="VIVR01000001">
    <property type="protein sequence ID" value="TWE17000.1"/>
    <property type="molecule type" value="Genomic_DNA"/>
</dbReference>
<dbReference type="InterPro" id="IPR036259">
    <property type="entry name" value="MFS_trans_sf"/>
</dbReference>
<feature type="transmembrane region" description="Helical" evidence="5">
    <location>
        <begin position="64"/>
        <end position="82"/>
    </location>
</feature>
<dbReference type="GO" id="GO:0022857">
    <property type="term" value="F:transmembrane transporter activity"/>
    <property type="evidence" value="ECO:0007669"/>
    <property type="project" value="InterPro"/>
</dbReference>
<sequence>MATAFGVVVSPIIGFAVSAFTFTWRSAFVCSFSLIIGLLLFLWVYFRGNPSQYEAQKQKRGKDIILVVGSLANLVGVVYFAIQGI</sequence>
<evidence type="ECO:0000256" key="2">
    <source>
        <dbReference type="ARBA" id="ARBA00022692"/>
    </source>
</evidence>
<evidence type="ECO:0000313" key="7">
    <source>
        <dbReference type="EMBL" id="TWE17000.1"/>
    </source>
</evidence>
<protein>
    <recommendedName>
        <fullName evidence="6">Major facilitator superfamily (MFS) profile domain-containing protein</fullName>
    </recommendedName>
</protein>
<keyword evidence="2 5" id="KW-0812">Transmembrane</keyword>
<dbReference type="GO" id="GO:0005886">
    <property type="term" value="C:plasma membrane"/>
    <property type="evidence" value="ECO:0007669"/>
    <property type="project" value="UniProtKB-SubCell"/>
</dbReference>
<evidence type="ECO:0000256" key="1">
    <source>
        <dbReference type="ARBA" id="ARBA00004651"/>
    </source>
</evidence>
<dbReference type="InterPro" id="IPR020846">
    <property type="entry name" value="MFS_dom"/>
</dbReference>
<name>A0A561EN19_9ACTN</name>
<gene>
    <name evidence="7" type="ORF">FB465_1997</name>
</gene>
<keyword evidence="3 5" id="KW-1133">Transmembrane helix</keyword>
<comment type="caution">
    <text evidence="7">The sequence shown here is derived from an EMBL/GenBank/DDBJ whole genome shotgun (WGS) entry which is preliminary data.</text>
</comment>